<evidence type="ECO:0000256" key="2">
    <source>
        <dbReference type="ARBA" id="ARBA00022679"/>
    </source>
</evidence>
<dbReference type="PANTHER" id="PTHR43712:SF2">
    <property type="entry name" value="O-METHYLTRANSFERASE CICE"/>
    <property type="match status" value="1"/>
</dbReference>
<reference evidence="6" key="1">
    <citation type="submission" date="2011-04" db="EMBL/GenBank/DDBJ databases">
        <title>Evolution of plant cell wall degrading machinery underlies the functional diversity of forest fungi.</title>
        <authorList>
            <consortium name="US DOE Joint Genome Institute (JGI-PGF)"/>
            <person name="Eastwood D.C."/>
            <person name="Floudas D."/>
            <person name="Binder M."/>
            <person name="Majcherczyk A."/>
            <person name="Schneider P."/>
            <person name="Aerts A."/>
            <person name="Asiegbu F.O."/>
            <person name="Baker S.E."/>
            <person name="Barry K."/>
            <person name="Bendiksby M."/>
            <person name="Blumentritt M."/>
            <person name="Coutinho P.M."/>
            <person name="Cullen D."/>
            <person name="Cullen D."/>
            <person name="Gathman A."/>
            <person name="Goodell B."/>
            <person name="Henrissat B."/>
            <person name="Ihrmark K."/>
            <person name="Kauserud H."/>
            <person name="Kohler A."/>
            <person name="LaButti K."/>
            <person name="Lapidus A."/>
            <person name="Lavin J.L."/>
            <person name="Lee Y.-H."/>
            <person name="Lindquist E."/>
            <person name="Lilly W."/>
            <person name="Lucas S."/>
            <person name="Morin E."/>
            <person name="Murat C."/>
            <person name="Oguiza J.A."/>
            <person name="Park J."/>
            <person name="Pisabarro A.G."/>
            <person name="Riley R."/>
            <person name="Rosling A."/>
            <person name="Salamov A."/>
            <person name="Schmidt O."/>
            <person name="Schmutz J."/>
            <person name="Skrede I."/>
            <person name="Stenlid J."/>
            <person name="Wiebenga A."/>
            <person name="Xie X."/>
            <person name="Kues U."/>
            <person name="Hibbett D.S."/>
            <person name="Hoffmeister D."/>
            <person name="Hogberg N."/>
            <person name="Martin F."/>
            <person name="Grigoriev I.V."/>
            <person name="Watkinson S.C."/>
        </authorList>
    </citation>
    <scope>NUCLEOTIDE SEQUENCE</scope>
    <source>
        <strain evidence="6">S7.9</strain>
    </source>
</reference>
<feature type="domain" description="O-methyltransferase dimerisation" evidence="5">
    <location>
        <begin position="79"/>
        <end position="153"/>
    </location>
</feature>
<evidence type="ECO:0000259" key="4">
    <source>
        <dbReference type="Pfam" id="PF00891"/>
    </source>
</evidence>
<dbReference type="AlphaFoldDB" id="F8NQX7"/>
<dbReference type="OrthoDB" id="2410195at2759"/>
<dbReference type="InterPro" id="IPR012967">
    <property type="entry name" value="COMT_dimerisation"/>
</dbReference>
<dbReference type="SUPFAM" id="SSF53335">
    <property type="entry name" value="S-adenosyl-L-methionine-dependent methyltransferases"/>
    <property type="match status" value="1"/>
</dbReference>
<dbReference type="SUPFAM" id="SSF46785">
    <property type="entry name" value="Winged helix' DNA-binding domain"/>
    <property type="match status" value="1"/>
</dbReference>
<dbReference type="RefSeq" id="XP_007316853.1">
    <property type="nucleotide sequence ID" value="XM_007316791.1"/>
</dbReference>
<dbReference type="KEGG" id="sla:SERLADRAFT_414613"/>
<dbReference type="Gene3D" id="1.10.10.10">
    <property type="entry name" value="Winged helix-like DNA-binding domain superfamily/Winged helix DNA-binding domain"/>
    <property type="match status" value="1"/>
</dbReference>
<evidence type="ECO:0000313" key="6">
    <source>
        <dbReference type="EMBL" id="EGO26680.1"/>
    </source>
</evidence>
<dbReference type="InterPro" id="IPR036390">
    <property type="entry name" value="WH_DNA-bd_sf"/>
</dbReference>
<feature type="domain" description="O-methyltransferase C-terminal" evidence="4">
    <location>
        <begin position="254"/>
        <end position="384"/>
    </location>
</feature>
<dbReference type="Pfam" id="PF00891">
    <property type="entry name" value="Methyltransf_2"/>
    <property type="match status" value="1"/>
</dbReference>
<dbReference type="InterPro" id="IPR029063">
    <property type="entry name" value="SAM-dependent_MTases_sf"/>
</dbReference>
<dbReference type="HOGENOM" id="CLU_005533_0_3_1"/>
<organism>
    <name type="scientific">Serpula lacrymans var. lacrymans (strain S7.9)</name>
    <name type="common">Dry rot fungus</name>
    <dbReference type="NCBI Taxonomy" id="578457"/>
    <lineage>
        <taxon>Eukaryota</taxon>
        <taxon>Fungi</taxon>
        <taxon>Dikarya</taxon>
        <taxon>Basidiomycota</taxon>
        <taxon>Agaricomycotina</taxon>
        <taxon>Agaricomycetes</taxon>
        <taxon>Agaricomycetidae</taxon>
        <taxon>Boletales</taxon>
        <taxon>Coniophorineae</taxon>
        <taxon>Serpulaceae</taxon>
        <taxon>Serpula</taxon>
    </lineage>
</organism>
<dbReference type="GeneID" id="18813295"/>
<dbReference type="InterPro" id="IPR016461">
    <property type="entry name" value="COMT-like"/>
</dbReference>
<proteinExistence type="predicted"/>
<keyword evidence="3" id="KW-0949">S-adenosyl-L-methionine</keyword>
<accession>F8NQX7</accession>
<dbReference type="GO" id="GO:0046983">
    <property type="term" value="F:protein dimerization activity"/>
    <property type="evidence" value="ECO:0007669"/>
    <property type="project" value="InterPro"/>
</dbReference>
<evidence type="ECO:0000256" key="3">
    <source>
        <dbReference type="ARBA" id="ARBA00022691"/>
    </source>
</evidence>
<dbReference type="Pfam" id="PF08100">
    <property type="entry name" value="Dimerisation"/>
    <property type="match status" value="1"/>
</dbReference>
<dbReference type="GO" id="GO:0008171">
    <property type="term" value="F:O-methyltransferase activity"/>
    <property type="evidence" value="ECO:0007669"/>
    <property type="project" value="InterPro"/>
</dbReference>
<dbReference type="Proteomes" id="UP000008064">
    <property type="component" value="Unassembled WGS sequence"/>
</dbReference>
<name>F8NQX7_SERL9</name>
<protein>
    <submittedName>
        <fullName evidence="6">Uncharacterized protein</fullName>
    </submittedName>
</protein>
<dbReference type="PANTHER" id="PTHR43712">
    <property type="entry name" value="PUTATIVE (AFU_ORTHOLOGUE AFUA_4G14580)-RELATED"/>
    <property type="match status" value="1"/>
</dbReference>
<keyword evidence="2" id="KW-0808">Transferase</keyword>
<dbReference type="InterPro" id="IPR036388">
    <property type="entry name" value="WH-like_DNA-bd_sf"/>
</dbReference>
<evidence type="ECO:0000259" key="5">
    <source>
        <dbReference type="Pfam" id="PF08100"/>
    </source>
</evidence>
<gene>
    <name evidence="6" type="ORF">SERLADRAFT_414613</name>
</gene>
<dbReference type="GO" id="GO:0032259">
    <property type="term" value="P:methylation"/>
    <property type="evidence" value="ECO:0007669"/>
    <property type="project" value="UniProtKB-KW"/>
</dbReference>
<dbReference type="Gene3D" id="3.40.50.150">
    <property type="entry name" value="Vaccinia Virus protein VP39"/>
    <property type="match status" value="1"/>
</dbReference>
<keyword evidence="1" id="KW-0489">Methyltransferase</keyword>
<evidence type="ECO:0000256" key="1">
    <source>
        <dbReference type="ARBA" id="ARBA00022603"/>
    </source>
</evidence>
<dbReference type="InterPro" id="IPR001077">
    <property type="entry name" value="COMT_C"/>
</dbReference>
<dbReference type="PROSITE" id="PS51683">
    <property type="entry name" value="SAM_OMT_II"/>
    <property type="match status" value="1"/>
</dbReference>
<sequence length="467" mass="51649">MTSPLRALLKIISDSVDAIERSCEERGAVFPSLDDAYSPEKERAVQGAAVEQAATLITSAAYQLIAAVQQPQTSIFAAMGSYYLPVSLRAAIETNTVEILREAGPQGLHVKDIASKANVDSTKLSRFLRYLATYHIFKEVAPDVFVNNRLSSVCDTGKSVSELFEKPLEKHHGTNGLSALIGHCTDEDYKGAGYAVEHLQDSKTAFDDGPINTPMMRAFNYDKGVWSWFEQPFNTLRFKRFGVAMDGVNSVQPVESILKGFAWDSLVPGDVVVDVGGGIGVSSLTLAKNYPNLKYIVQDRPSVVVEGQKHCEQIFPEALKTGCIEYQSHDFFDVQPRNDVKVFVLKQIMHDWSDEYITRILRRLRAAASSETKLLVIDSIIPYSCPDETTVGDFKFRSPPEPLLANMGAANIAPYIVDLSMYVHFNAMERTLVQIVNLLNEAGWKLVQVNTTDNIGSHLPHMVAIPV</sequence>
<dbReference type="EMBL" id="GL945432">
    <property type="protein sequence ID" value="EGO26680.1"/>
    <property type="molecule type" value="Genomic_DNA"/>
</dbReference>